<gene>
    <name evidence="2" type="ORF">TCEB3V08_LOCUS4028</name>
</gene>
<sequence length="441" mass="50660">MVIARLGTVRPEGWCLHHLDTHLFQQIEQCMTQFNNLERACASLYHIANHMPQGVDQVTIAELCYKYTKRWAQEVLTNEAKEQLVKVKRTYLRCATFNILHQYGLGVPCYLKLASAPEELMVTLYEDPSIIMRDRGALQYCPDVNEAVRQLAALHNVDLFNFWQDQLKARLNPEVGVGGNFLDESTLNINTVLESSMRHPDLDDENLIRACYMLGLFDSHTSANYLITLVFDNSEERLGSGVRLRALQCLVATIEEDLLQKLTCRTIADIMEHQKCLIFMSQLDALGMFYSEQFQQCNKVDLIKVLWSRHGRSYPALMLIAQLCLHYKMFQREIWEPLLTQMVRELESVLPQLNEQFHILSLSSCIQAWNKILLTPFLSVVPPLTDKQEAACFSSLMLLQCCPIVSTIDLRQIEVACTHLERPDLLAMVVPFIKAQLHCNH</sequence>
<dbReference type="GO" id="GO:1990423">
    <property type="term" value="C:RZZ complex"/>
    <property type="evidence" value="ECO:0007669"/>
    <property type="project" value="TreeGrafter"/>
</dbReference>
<dbReference type="GO" id="GO:1903394">
    <property type="term" value="P:protein localization to kinetochore involved in kinetochore assembly"/>
    <property type="evidence" value="ECO:0007669"/>
    <property type="project" value="TreeGrafter"/>
</dbReference>
<dbReference type="GO" id="GO:0005737">
    <property type="term" value="C:cytoplasm"/>
    <property type="evidence" value="ECO:0007669"/>
    <property type="project" value="TreeGrafter"/>
</dbReference>
<reference evidence="2" key="1">
    <citation type="submission" date="2020-11" db="EMBL/GenBank/DDBJ databases">
        <authorList>
            <person name="Tran Van P."/>
        </authorList>
    </citation>
    <scope>NUCLEOTIDE SEQUENCE</scope>
</reference>
<organism evidence="2">
    <name type="scientific">Timema cristinae</name>
    <name type="common">Walking stick</name>
    <dbReference type="NCBI Taxonomy" id="61476"/>
    <lineage>
        <taxon>Eukaryota</taxon>
        <taxon>Metazoa</taxon>
        <taxon>Ecdysozoa</taxon>
        <taxon>Arthropoda</taxon>
        <taxon>Hexapoda</taxon>
        <taxon>Insecta</taxon>
        <taxon>Pterygota</taxon>
        <taxon>Neoptera</taxon>
        <taxon>Polyneoptera</taxon>
        <taxon>Phasmatodea</taxon>
        <taxon>Timematodea</taxon>
        <taxon>Timematoidea</taxon>
        <taxon>Timematidae</taxon>
        <taxon>Timema</taxon>
    </lineage>
</organism>
<dbReference type="EMBL" id="OC317505">
    <property type="protein sequence ID" value="CAD7397316.1"/>
    <property type="molecule type" value="Genomic_DNA"/>
</dbReference>
<proteinExistence type="predicted"/>
<dbReference type="GO" id="GO:0031267">
    <property type="term" value="F:small GTPase binding"/>
    <property type="evidence" value="ECO:0007669"/>
    <property type="project" value="TreeGrafter"/>
</dbReference>
<evidence type="ECO:0000313" key="2">
    <source>
        <dbReference type="EMBL" id="CAD7397316.1"/>
    </source>
</evidence>
<dbReference type="GO" id="GO:0007094">
    <property type="term" value="P:mitotic spindle assembly checkpoint signaling"/>
    <property type="evidence" value="ECO:0007669"/>
    <property type="project" value="TreeGrafter"/>
</dbReference>
<dbReference type="GO" id="GO:0005828">
    <property type="term" value="C:kinetochore microtubule"/>
    <property type="evidence" value="ECO:0007669"/>
    <property type="project" value="TreeGrafter"/>
</dbReference>
<dbReference type="Pfam" id="PF10493">
    <property type="entry name" value="Rod_C"/>
    <property type="match status" value="1"/>
</dbReference>
<dbReference type="PANTHER" id="PTHR15688">
    <property type="entry name" value="KINETOCHORE-ASSOCIATED PROTEIN 1"/>
    <property type="match status" value="1"/>
</dbReference>
<accession>A0A7R9CKD0</accession>
<name>A0A7R9CKD0_TIMCR</name>
<dbReference type="InterPro" id="IPR019527">
    <property type="entry name" value="RZZ-complex_KNTC1/ROD_C"/>
</dbReference>
<dbReference type="InterPro" id="IPR052802">
    <property type="entry name" value="KNTC1"/>
</dbReference>
<protein>
    <recommendedName>
        <fullName evidence="1">RZZ complex subunit KNTC1/ROD C-terminal domain-containing protein</fullName>
    </recommendedName>
</protein>
<evidence type="ECO:0000259" key="1">
    <source>
        <dbReference type="Pfam" id="PF10493"/>
    </source>
</evidence>
<dbReference type="GO" id="GO:0000070">
    <property type="term" value="P:mitotic sister chromatid segregation"/>
    <property type="evidence" value="ECO:0007669"/>
    <property type="project" value="TreeGrafter"/>
</dbReference>
<dbReference type="PANTHER" id="PTHR15688:SF1">
    <property type="entry name" value="KINETOCHORE-ASSOCIATED PROTEIN 1"/>
    <property type="match status" value="1"/>
</dbReference>
<feature type="domain" description="RZZ complex subunit KNTC1/ROD C-terminal" evidence="1">
    <location>
        <begin position="21"/>
        <end position="429"/>
    </location>
</feature>
<dbReference type="AlphaFoldDB" id="A0A7R9CKD0"/>